<dbReference type="Proteomes" id="UP000675664">
    <property type="component" value="Unassembled WGS sequence"/>
</dbReference>
<dbReference type="AlphaFoldDB" id="A0A8J7W1U6"/>
<comment type="caution">
    <text evidence="3">The sequence shown here is derived from an EMBL/GenBank/DDBJ whole genome shotgun (WGS) entry which is preliminary data.</text>
</comment>
<evidence type="ECO:0000313" key="3">
    <source>
        <dbReference type="EMBL" id="MBR0598879.1"/>
    </source>
</evidence>
<dbReference type="RefSeq" id="WP_227019006.1">
    <property type="nucleotide sequence ID" value="NZ_JAGSND010000009.1"/>
</dbReference>
<dbReference type="InterPro" id="IPR012854">
    <property type="entry name" value="Cu_amine_oxidase-like_N"/>
</dbReference>
<dbReference type="InterPro" id="IPR036582">
    <property type="entry name" value="Mao_N_sf"/>
</dbReference>
<evidence type="ECO:0000256" key="1">
    <source>
        <dbReference type="SAM" id="SignalP"/>
    </source>
</evidence>
<evidence type="ECO:0000313" key="4">
    <source>
        <dbReference type="Proteomes" id="UP000675664"/>
    </source>
</evidence>
<dbReference type="SUPFAM" id="SSF55383">
    <property type="entry name" value="Copper amine oxidase, domain N"/>
    <property type="match status" value="1"/>
</dbReference>
<feature type="signal peptide" evidence="1">
    <location>
        <begin position="1"/>
        <end position="24"/>
    </location>
</feature>
<dbReference type="EMBL" id="JAGSND010000009">
    <property type="protein sequence ID" value="MBR0598879.1"/>
    <property type="molecule type" value="Genomic_DNA"/>
</dbReference>
<feature type="chain" id="PRO_5035212697" evidence="1">
    <location>
        <begin position="25"/>
        <end position="297"/>
    </location>
</feature>
<accession>A0A8J7W1U6</accession>
<protein>
    <submittedName>
        <fullName evidence="3">Copper amine oxidase N-terminal domain-containing protein</fullName>
    </submittedName>
</protein>
<reference evidence="3" key="2">
    <citation type="submission" date="2021-04" db="EMBL/GenBank/DDBJ databases">
        <authorList>
            <person name="Liu J."/>
        </authorList>
    </citation>
    <scope>NUCLEOTIDE SEQUENCE</scope>
    <source>
        <strain evidence="3">BAD-6</strain>
    </source>
</reference>
<evidence type="ECO:0000259" key="2">
    <source>
        <dbReference type="Pfam" id="PF07833"/>
    </source>
</evidence>
<keyword evidence="1" id="KW-0732">Signal</keyword>
<keyword evidence="4" id="KW-1185">Reference proteome</keyword>
<gene>
    <name evidence="3" type="ORF">KCX82_13390</name>
</gene>
<reference evidence="3" key="1">
    <citation type="submission" date="2021-04" db="EMBL/GenBank/DDBJ databases">
        <title>Sinoanaerobacter chloroacetimidivorans sp. nov., an obligate anaerobic bacterium isolated from anaerobic sludge.</title>
        <authorList>
            <person name="Bao Y."/>
        </authorList>
    </citation>
    <scope>NUCLEOTIDE SEQUENCE</scope>
    <source>
        <strain evidence="3">BAD-6</strain>
    </source>
</reference>
<proteinExistence type="predicted"/>
<sequence>MKNKLLTTVLAGVLIAGLGTAAFAGNQPKPIKLNLDGKELATDTAPININGKILVPVRVISEGLGAKVDWDSSTNTVIINSQSTDSQKQQISYLEQALAPKDQLSAVNSWAEGVKTRNGAWQYAVMTPELKKETYNSFAEANWSTGVSSPWVKNYEVKELSKLSDAAYLYSVVFTYTDSTNAVYTENWYITAEKGETSWLVSSIDQVDVKGKITSVTLGDDKKIKSIFVTGSANNGGTYQEANVIIGSNTKIYKGNTNIALTAEDLKEGAAVEATFVEGPMLMIYPPSVEAKVIRVF</sequence>
<dbReference type="Gene3D" id="3.30.457.10">
    <property type="entry name" value="Copper amine oxidase-like, N-terminal domain"/>
    <property type="match status" value="1"/>
</dbReference>
<name>A0A8J7W1U6_9FIRM</name>
<dbReference type="Pfam" id="PF07833">
    <property type="entry name" value="Cu_amine_oxidN1"/>
    <property type="match status" value="1"/>
</dbReference>
<feature type="domain" description="Copper amine oxidase-like N-terminal" evidence="2">
    <location>
        <begin position="35"/>
        <end position="84"/>
    </location>
</feature>
<organism evidence="3 4">
    <name type="scientific">Sinanaerobacter chloroacetimidivorans</name>
    <dbReference type="NCBI Taxonomy" id="2818044"/>
    <lineage>
        <taxon>Bacteria</taxon>
        <taxon>Bacillati</taxon>
        <taxon>Bacillota</taxon>
        <taxon>Clostridia</taxon>
        <taxon>Peptostreptococcales</taxon>
        <taxon>Anaerovoracaceae</taxon>
        <taxon>Sinanaerobacter</taxon>
    </lineage>
</organism>